<keyword evidence="5" id="KW-1185">Reference proteome</keyword>
<dbReference type="GO" id="GO:0016491">
    <property type="term" value="F:oxidoreductase activity"/>
    <property type="evidence" value="ECO:0007669"/>
    <property type="project" value="InterPro"/>
</dbReference>
<dbReference type="EMBL" id="CP000859">
    <property type="protein sequence ID" value="ABW67327.1"/>
    <property type="molecule type" value="Genomic_DNA"/>
</dbReference>
<dbReference type="Proteomes" id="UP000008561">
    <property type="component" value="Chromosome"/>
</dbReference>
<gene>
    <name evidence="4" type="ordered locus">Dole_1523</name>
</gene>
<dbReference type="Gene3D" id="3.40.50.360">
    <property type="match status" value="1"/>
</dbReference>
<keyword evidence="2" id="KW-0288">FMN</keyword>
<dbReference type="PANTHER" id="PTHR43278">
    <property type="entry name" value="NAD(P)H-DEPENDENT FMN-CONTAINING OXIDOREDUCTASE YWQN-RELATED"/>
    <property type="match status" value="1"/>
</dbReference>
<proteinExistence type="predicted"/>
<dbReference type="eggNOG" id="COG0655">
    <property type="taxonomic scope" value="Bacteria"/>
</dbReference>
<evidence type="ECO:0000256" key="2">
    <source>
        <dbReference type="ARBA" id="ARBA00022643"/>
    </source>
</evidence>
<keyword evidence="1" id="KW-0285">Flavoprotein</keyword>
<dbReference type="OrthoDB" id="9805976at2"/>
<sequence>MEKRLKKKLMGLIGSYRKTGNSEIVAKAVARQMGDNWQLSLVRLPKLSVAPCRGCYACLIPGKTCMIEDDLAWLLEQIKQADAVIMAAPNYALGPVGIVKMISDRVLQAAHYFQAFQDISTAVVLTLGLEKYNGIAQTALCVQTASLGLNVVSVESFVGTHPGEVARAGSFDAKVEAIAEALIRPPADHEKQAGPGRCPRCFSDLFRPHADGDLECAICKSRARQNGPDLDFHYFDPEFTKEGQMKHMAWLLGKKEEYETIKDELKAIREKYRDGEWEKPGEES</sequence>
<name>A8ZZH4_DESOH</name>
<dbReference type="AlphaFoldDB" id="A8ZZH4"/>
<feature type="domain" description="NADPH-dependent FMN reductase-like" evidence="3">
    <location>
        <begin position="8"/>
        <end position="154"/>
    </location>
</feature>
<dbReference type="KEGG" id="dol:Dole_1523"/>
<dbReference type="InterPro" id="IPR051796">
    <property type="entry name" value="ISF_SsuE-like"/>
</dbReference>
<dbReference type="InterPro" id="IPR029039">
    <property type="entry name" value="Flavoprotein-like_sf"/>
</dbReference>
<dbReference type="InterPro" id="IPR005025">
    <property type="entry name" value="FMN_Rdtase-like_dom"/>
</dbReference>
<dbReference type="PANTHER" id="PTHR43278:SF2">
    <property type="entry name" value="IRON-SULFUR FLAVOPROTEIN"/>
    <property type="match status" value="1"/>
</dbReference>
<dbReference type="STRING" id="96561.Dole_1523"/>
<evidence type="ECO:0000313" key="4">
    <source>
        <dbReference type="EMBL" id="ABW67327.1"/>
    </source>
</evidence>
<dbReference type="SUPFAM" id="SSF52218">
    <property type="entry name" value="Flavoproteins"/>
    <property type="match status" value="1"/>
</dbReference>
<dbReference type="HOGENOM" id="CLU_050993_0_1_7"/>
<evidence type="ECO:0000313" key="5">
    <source>
        <dbReference type="Proteomes" id="UP000008561"/>
    </source>
</evidence>
<organism evidence="4 5">
    <name type="scientific">Desulfosudis oleivorans (strain DSM 6200 / JCM 39069 / Hxd3)</name>
    <name type="common">Desulfococcus oleovorans</name>
    <dbReference type="NCBI Taxonomy" id="96561"/>
    <lineage>
        <taxon>Bacteria</taxon>
        <taxon>Pseudomonadati</taxon>
        <taxon>Thermodesulfobacteriota</taxon>
        <taxon>Desulfobacteria</taxon>
        <taxon>Desulfobacterales</taxon>
        <taxon>Desulfosudaceae</taxon>
        <taxon>Desulfosudis</taxon>
    </lineage>
</organism>
<dbReference type="Pfam" id="PF03358">
    <property type="entry name" value="FMN_red"/>
    <property type="match status" value="1"/>
</dbReference>
<protein>
    <submittedName>
        <fullName evidence="4">NADPH-dependent FMN reductase</fullName>
    </submittedName>
</protein>
<reference evidence="4 5" key="1">
    <citation type="submission" date="2007-10" db="EMBL/GenBank/DDBJ databases">
        <title>Complete sequence of Desulfococcus oleovorans Hxd3.</title>
        <authorList>
            <consortium name="US DOE Joint Genome Institute"/>
            <person name="Copeland A."/>
            <person name="Lucas S."/>
            <person name="Lapidus A."/>
            <person name="Barry K."/>
            <person name="Glavina del Rio T."/>
            <person name="Dalin E."/>
            <person name="Tice H."/>
            <person name="Pitluck S."/>
            <person name="Kiss H."/>
            <person name="Brettin T."/>
            <person name="Bruce D."/>
            <person name="Detter J.C."/>
            <person name="Han C."/>
            <person name="Schmutz J."/>
            <person name="Larimer F."/>
            <person name="Land M."/>
            <person name="Hauser L."/>
            <person name="Kyrpides N."/>
            <person name="Kim E."/>
            <person name="Wawrik B."/>
            <person name="Richardson P."/>
        </authorList>
    </citation>
    <scope>NUCLEOTIDE SEQUENCE [LARGE SCALE GENOMIC DNA]</scope>
    <source>
        <strain evidence="5">DSM 6200 / JCM 39069 / Hxd3</strain>
    </source>
</reference>
<evidence type="ECO:0000256" key="1">
    <source>
        <dbReference type="ARBA" id="ARBA00022630"/>
    </source>
</evidence>
<evidence type="ECO:0000259" key="3">
    <source>
        <dbReference type="Pfam" id="PF03358"/>
    </source>
</evidence>
<accession>A8ZZH4</accession>